<evidence type="ECO:0008006" key="8">
    <source>
        <dbReference type="Google" id="ProtNLM"/>
    </source>
</evidence>
<dbReference type="GO" id="GO:0043531">
    <property type="term" value="F:ADP binding"/>
    <property type="evidence" value="ECO:0007669"/>
    <property type="project" value="InterPro"/>
</dbReference>
<accession>A0A835DSW0</accession>
<dbReference type="SUPFAM" id="SSF52058">
    <property type="entry name" value="L domain-like"/>
    <property type="match status" value="1"/>
</dbReference>
<evidence type="ECO:0000313" key="7">
    <source>
        <dbReference type="Proteomes" id="UP000636709"/>
    </source>
</evidence>
<dbReference type="InterPro" id="IPR044974">
    <property type="entry name" value="Disease_R_plants"/>
</dbReference>
<evidence type="ECO:0000256" key="1">
    <source>
        <dbReference type="ARBA" id="ARBA00022737"/>
    </source>
</evidence>
<dbReference type="PRINTS" id="PR00364">
    <property type="entry name" value="DISEASERSIST"/>
</dbReference>
<feature type="domain" description="Disease resistance protein winged helix" evidence="4">
    <location>
        <begin position="344"/>
        <end position="414"/>
    </location>
</feature>
<dbReference type="InterPro" id="IPR055414">
    <property type="entry name" value="LRR_R13L4/SHOC2-like"/>
</dbReference>
<dbReference type="PANTHER" id="PTHR23155">
    <property type="entry name" value="DISEASE RESISTANCE PROTEIN RP"/>
    <property type="match status" value="1"/>
</dbReference>
<keyword evidence="1" id="KW-0677">Repeat</keyword>
<dbReference type="InterPro" id="IPR058922">
    <property type="entry name" value="WHD_DRP"/>
</dbReference>
<keyword evidence="7" id="KW-1185">Reference proteome</keyword>
<dbReference type="Pfam" id="PF23598">
    <property type="entry name" value="LRR_14"/>
    <property type="match status" value="1"/>
</dbReference>
<evidence type="ECO:0000259" key="5">
    <source>
        <dbReference type="Pfam" id="PF23598"/>
    </source>
</evidence>
<dbReference type="SUPFAM" id="SSF52540">
    <property type="entry name" value="P-loop containing nucleoside triphosphate hydrolases"/>
    <property type="match status" value="1"/>
</dbReference>
<dbReference type="EMBL" id="JACEFO010003293">
    <property type="protein sequence ID" value="KAF8642109.1"/>
    <property type="molecule type" value="Genomic_DNA"/>
</dbReference>
<sequence length="820" mass="92943">MVMVRHFVSTLLARLQIARQVRSLLDRATKLDQLRKRYELPVPSATSPIPASVQLPSYAETTNMVGIDSPRDEIIAKLTSARTRHEAGRRRVVSMVGFAGVGKTTLAKAVYSSLDDRFQCKAFVTVSRKFQLKRVLKDILQQLTTSNRSSSMPDPAIVSVDTWEVSKLGKEIRDNLKDKRYLIIIDDLWEISTWNDHISHVLPENSLDSIIITTTRNELVANACCPRYHPGHFVHRVAPLNEIDSRSLFFGRIFGPEQNYPRVLEQVSKKILKKCAGLPLAIVCISSLLAVTSIEAKKWEKVYSSLGSEIENNDVLSRLKQALRVGYDDLPQHLKVCRLYLSAFPENGKIERDRLTRRWIAEGFVDEKPGEAMQEVAEDYFSELIERSMIQAVDADCFGEIHACRIHNMMFELIAMKSHEENFVTLIGNRRGTSTQRTYVRRLSLECGTTTDGLDWSSLNLAHTRSLTVYGNIDSLDSVPLCRFLRMLDFECCVGVSSRHLKDIGELIMLKYLSFKSTWISELPAQIGELKCLETLDLMQTNVRELPMQVTRLQRLVHLLAGVAELPQGIGNMKSLQTLCIRVAGKSSKEAVKELHRLTNLTKLEMSYVGVHRKGKSSQDGSPDILPSTISKLGNYNLQSLHLNLLGYSTSLFLQIQILLPSPPANLQSLRISGDYGFQSVPKWIRSLNDLTDLELTVRMVGTQDLEILKGLPNLVRFRLTIKESSKEGITIPGSSLPFLKELFIHRRIMPVSFNQGVMPKLEKFELQLRAYQEDLKFIRTTIDHLQSLKEFQFTIAVQRGLSDFQVEYLKSSFKSAVFI</sequence>
<organism evidence="6 7">
    <name type="scientific">Digitaria exilis</name>
    <dbReference type="NCBI Taxonomy" id="1010633"/>
    <lineage>
        <taxon>Eukaryota</taxon>
        <taxon>Viridiplantae</taxon>
        <taxon>Streptophyta</taxon>
        <taxon>Embryophyta</taxon>
        <taxon>Tracheophyta</taxon>
        <taxon>Spermatophyta</taxon>
        <taxon>Magnoliopsida</taxon>
        <taxon>Liliopsida</taxon>
        <taxon>Poales</taxon>
        <taxon>Poaceae</taxon>
        <taxon>PACMAD clade</taxon>
        <taxon>Panicoideae</taxon>
        <taxon>Panicodae</taxon>
        <taxon>Paniceae</taxon>
        <taxon>Anthephorinae</taxon>
        <taxon>Digitaria</taxon>
    </lineage>
</organism>
<evidence type="ECO:0000259" key="3">
    <source>
        <dbReference type="Pfam" id="PF00931"/>
    </source>
</evidence>
<keyword evidence="2" id="KW-0611">Plant defense</keyword>
<reference evidence="6" key="1">
    <citation type="submission" date="2020-07" db="EMBL/GenBank/DDBJ databases">
        <title>Genome sequence and genetic diversity analysis of an under-domesticated orphan crop, white fonio (Digitaria exilis).</title>
        <authorList>
            <person name="Bennetzen J.L."/>
            <person name="Chen S."/>
            <person name="Ma X."/>
            <person name="Wang X."/>
            <person name="Yssel A.E.J."/>
            <person name="Chaluvadi S.R."/>
            <person name="Johnson M."/>
            <person name="Gangashetty P."/>
            <person name="Hamidou F."/>
            <person name="Sanogo M.D."/>
            <person name="Zwaenepoel A."/>
            <person name="Wallace J."/>
            <person name="Van De Peer Y."/>
            <person name="Van Deynze A."/>
        </authorList>
    </citation>
    <scope>NUCLEOTIDE SEQUENCE</scope>
    <source>
        <tissue evidence="6">Leaves</tissue>
    </source>
</reference>
<gene>
    <name evidence="6" type="ORF">HU200_067367</name>
</gene>
<dbReference type="Gene3D" id="3.40.50.300">
    <property type="entry name" value="P-loop containing nucleotide triphosphate hydrolases"/>
    <property type="match status" value="1"/>
</dbReference>
<proteinExistence type="predicted"/>
<dbReference type="Gene3D" id="1.10.8.430">
    <property type="entry name" value="Helical domain of apoptotic protease-activating factors"/>
    <property type="match status" value="1"/>
</dbReference>
<dbReference type="GO" id="GO:0002758">
    <property type="term" value="P:innate immune response-activating signaling pathway"/>
    <property type="evidence" value="ECO:0007669"/>
    <property type="project" value="UniProtKB-ARBA"/>
</dbReference>
<dbReference type="InterPro" id="IPR042197">
    <property type="entry name" value="Apaf_helical"/>
</dbReference>
<dbReference type="FunFam" id="1.10.10.10:FF:000322">
    <property type="entry name" value="Probable disease resistance protein At1g63360"/>
    <property type="match status" value="1"/>
</dbReference>
<dbReference type="InterPro" id="IPR032675">
    <property type="entry name" value="LRR_dom_sf"/>
</dbReference>
<dbReference type="InterPro" id="IPR002182">
    <property type="entry name" value="NB-ARC"/>
</dbReference>
<dbReference type="Gene3D" id="3.80.10.10">
    <property type="entry name" value="Ribonuclease Inhibitor"/>
    <property type="match status" value="1"/>
</dbReference>
<feature type="domain" description="NB-ARC" evidence="3">
    <location>
        <begin position="88"/>
        <end position="242"/>
    </location>
</feature>
<name>A0A835DSW0_9POAL</name>
<dbReference type="Gene3D" id="1.10.10.10">
    <property type="entry name" value="Winged helix-like DNA-binding domain superfamily/Winged helix DNA-binding domain"/>
    <property type="match status" value="1"/>
</dbReference>
<dbReference type="AlphaFoldDB" id="A0A835DSW0"/>
<feature type="domain" description="Disease resistance R13L4/SHOC-2-like LRR" evidence="5">
    <location>
        <begin position="463"/>
        <end position="817"/>
    </location>
</feature>
<protein>
    <recommendedName>
        <fullName evidence="8">NB-ARC domain-containing protein</fullName>
    </recommendedName>
</protein>
<evidence type="ECO:0000256" key="2">
    <source>
        <dbReference type="ARBA" id="ARBA00022821"/>
    </source>
</evidence>
<dbReference type="PANTHER" id="PTHR23155:SF1228">
    <property type="entry name" value="NB-ARC DOMAIN CONTAINING PROTEIN, EXPRESSED"/>
    <property type="match status" value="1"/>
</dbReference>
<evidence type="ECO:0000313" key="6">
    <source>
        <dbReference type="EMBL" id="KAF8642109.1"/>
    </source>
</evidence>
<dbReference type="GO" id="GO:0042742">
    <property type="term" value="P:defense response to bacterium"/>
    <property type="evidence" value="ECO:0007669"/>
    <property type="project" value="UniProtKB-ARBA"/>
</dbReference>
<dbReference type="InterPro" id="IPR027417">
    <property type="entry name" value="P-loop_NTPase"/>
</dbReference>
<dbReference type="Pfam" id="PF00931">
    <property type="entry name" value="NB-ARC"/>
    <property type="match status" value="1"/>
</dbReference>
<dbReference type="OrthoDB" id="683515at2759"/>
<evidence type="ECO:0000259" key="4">
    <source>
        <dbReference type="Pfam" id="PF23559"/>
    </source>
</evidence>
<dbReference type="Pfam" id="PF23559">
    <property type="entry name" value="WHD_DRP"/>
    <property type="match status" value="1"/>
</dbReference>
<dbReference type="GO" id="GO:0009626">
    <property type="term" value="P:plant-type hypersensitive response"/>
    <property type="evidence" value="ECO:0007669"/>
    <property type="project" value="UniProtKB-ARBA"/>
</dbReference>
<dbReference type="InterPro" id="IPR036388">
    <property type="entry name" value="WH-like_DNA-bd_sf"/>
</dbReference>
<comment type="caution">
    <text evidence="6">The sequence shown here is derived from an EMBL/GenBank/DDBJ whole genome shotgun (WGS) entry which is preliminary data.</text>
</comment>
<dbReference type="Proteomes" id="UP000636709">
    <property type="component" value="Unassembled WGS sequence"/>
</dbReference>